<dbReference type="Proteomes" id="UP000542111">
    <property type="component" value="Unassembled WGS sequence"/>
</dbReference>
<evidence type="ECO:0000256" key="3">
    <source>
        <dbReference type="ARBA" id="ARBA00023125"/>
    </source>
</evidence>
<dbReference type="InterPro" id="IPR050090">
    <property type="entry name" value="Tyrosine_recombinase_XerCD"/>
</dbReference>
<dbReference type="Gene3D" id="1.10.443.10">
    <property type="entry name" value="Intergrase catalytic core"/>
    <property type="match status" value="1"/>
</dbReference>
<comment type="caution">
    <text evidence="9">The sequence shown here is derived from an EMBL/GenBank/DDBJ whole genome shotgun (WGS) entry which is preliminary data.</text>
</comment>
<evidence type="ECO:0000259" key="8">
    <source>
        <dbReference type="PROSITE" id="PS51900"/>
    </source>
</evidence>
<organism evidence="9 10">
    <name type="scientific">Pseudomonas gessardii</name>
    <dbReference type="NCBI Taxonomy" id="78544"/>
    <lineage>
        <taxon>Bacteria</taxon>
        <taxon>Pseudomonadati</taxon>
        <taxon>Pseudomonadota</taxon>
        <taxon>Gammaproteobacteria</taxon>
        <taxon>Pseudomonadales</taxon>
        <taxon>Pseudomonadaceae</taxon>
        <taxon>Pseudomonas</taxon>
    </lineage>
</organism>
<dbReference type="CDD" id="cd00397">
    <property type="entry name" value="DNA_BRE_C"/>
    <property type="match status" value="1"/>
</dbReference>
<dbReference type="InterPro" id="IPR044068">
    <property type="entry name" value="CB"/>
</dbReference>
<gene>
    <name evidence="9" type="ORF">HBO33_07235</name>
</gene>
<proteinExistence type="inferred from homology"/>
<evidence type="ECO:0000256" key="6">
    <source>
        <dbReference type="SAM" id="MobiDB-lite"/>
    </source>
</evidence>
<sequence length="425" mass="48562">MTTPLQLTEDYIFARDLREATAKIYHASTKALLKHFGATPIEEIDHRAVLSWRKTFLTKDKSKRSWNTYSSHLRTIWGYAIKHGMLTHTQTNPFKETCVTPAKRASKTIDGDVIQQARNWLNAMEGEERCTHQRSQITPAWFWLAVFEVFYYTGIRLNALLHVRYKDIDWDAQMILIRGETEKTHREFSVPIMPGLAPHIRLILDKAKRAGFCADDQLFNVNRFSRYYRGKEMTLDQVEAMYTKLTTKMGARITPHRFRHTLASDLMKQPERNIHLTKNLLNHSNLATTMSYIEVDYGHMREVLHERSVVQGALRRVRREDTSIKPLPHTESHRLSNDSTAQLPPPKALEQMSKAIGLSCGFELEQILSYVAARVGRPNELISRETPPPSELSAINALLTSPFKNTTASTSGAMVYAAGPTKNGL</sequence>
<comment type="similarity">
    <text evidence="1">Belongs to the 'phage' integrase family.</text>
</comment>
<evidence type="ECO:0000256" key="1">
    <source>
        <dbReference type="ARBA" id="ARBA00008857"/>
    </source>
</evidence>
<dbReference type="EMBL" id="JAAQYP010000008">
    <property type="protein sequence ID" value="NNA94954.1"/>
    <property type="molecule type" value="Genomic_DNA"/>
</dbReference>
<feature type="region of interest" description="Disordered" evidence="6">
    <location>
        <begin position="323"/>
        <end position="344"/>
    </location>
</feature>
<feature type="domain" description="Core-binding (CB)" evidence="8">
    <location>
        <begin position="2"/>
        <end position="81"/>
    </location>
</feature>
<dbReference type="Pfam" id="PF00589">
    <property type="entry name" value="Phage_integrase"/>
    <property type="match status" value="1"/>
</dbReference>
<evidence type="ECO:0000259" key="7">
    <source>
        <dbReference type="PROSITE" id="PS51898"/>
    </source>
</evidence>
<dbReference type="GO" id="GO:0015074">
    <property type="term" value="P:DNA integration"/>
    <property type="evidence" value="ECO:0007669"/>
    <property type="project" value="UniProtKB-KW"/>
</dbReference>
<dbReference type="PROSITE" id="PS51898">
    <property type="entry name" value="TYR_RECOMBINASE"/>
    <property type="match status" value="1"/>
</dbReference>
<reference evidence="9 10" key="1">
    <citation type="journal article" date="2020" name="Front. Microbiol.">
        <title>Genetic Organization of the aprX-lipA2 Operon Affects the Proteolytic Potential of Pseudomonas Species in Milk.</title>
        <authorList>
            <person name="Maier C."/>
            <person name="Huptas C."/>
            <person name="von Neubeck M."/>
            <person name="Scherer S."/>
            <person name="Wenning M."/>
            <person name="Lucking G."/>
        </authorList>
    </citation>
    <scope>NUCLEOTIDE SEQUENCE [LARGE SCALE GENOMIC DNA]</scope>
    <source>
        <strain evidence="9 10">G4779</strain>
    </source>
</reference>
<accession>A0A7Y1QKP8</accession>
<feature type="domain" description="Tyr recombinase" evidence="7">
    <location>
        <begin position="104"/>
        <end position="305"/>
    </location>
</feature>
<dbReference type="RefSeq" id="WP_169897549.1">
    <property type="nucleotide sequence ID" value="NZ_JAAQYP010000008.1"/>
</dbReference>
<dbReference type="InterPro" id="IPR011010">
    <property type="entry name" value="DNA_brk_join_enz"/>
</dbReference>
<keyword evidence="2" id="KW-0229">DNA integration</keyword>
<dbReference type="InterPro" id="IPR013762">
    <property type="entry name" value="Integrase-like_cat_sf"/>
</dbReference>
<name>A0A7Y1QKP8_9PSED</name>
<dbReference type="GO" id="GO:0003677">
    <property type="term" value="F:DNA binding"/>
    <property type="evidence" value="ECO:0007669"/>
    <property type="project" value="UniProtKB-UniRule"/>
</dbReference>
<dbReference type="AlphaFoldDB" id="A0A7Y1QKP8"/>
<dbReference type="GO" id="GO:0006310">
    <property type="term" value="P:DNA recombination"/>
    <property type="evidence" value="ECO:0007669"/>
    <property type="project" value="UniProtKB-KW"/>
</dbReference>
<evidence type="ECO:0000313" key="10">
    <source>
        <dbReference type="Proteomes" id="UP000542111"/>
    </source>
</evidence>
<dbReference type="Gene3D" id="1.10.150.130">
    <property type="match status" value="1"/>
</dbReference>
<evidence type="ECO:0000256" key="2">
    <source>
        <dbReference type="ARBA" id="ARBA00022908"/>
    </source>
</evidence>
<evidence type="ECO:0000256" key="4">
    <source>
        <dbReference type="ARBA" id="ARBA00023172"/>
    </source>
</evidence>
<protein>
    <submittedName>
        <fullName evidence="9">Tyrosine-type recombinase/integrase</fullName>
    </submittedName>
</protein>
<feature type="compositionally biased region" description="Basic and acidic residues" evidence="6">
    <location>
        <begin position="323"/>
        <end position="336"/>
    </location>
</feature>
<dbReference type="PANTHER" id="PTHR30349">
    <property type="entry name" value="PHAGE INTEGRASE-RELATED"/>
    <property type="match status" value="1"/>
</dbReference>
<keyword evidence="3 5" id="KW-0238">DNA-binding</keyword>
<dbReference type="InterPro" id="IPR002104">
    <property type="entry name" value="Integrase_catalytic"/>
</dbReference>
<dbReference type="SUPFAM" id="SSF56349">
    <property type="entry name" value="DNA breaking-rejoining enzymes"/>
    <property type="match status" value="1"/>
</dbReference>
<evidence type="ECO:0000313" key="9">
    <source>
        <dbReference type="EMBL" id="NNA94954.1"/>
    </source>
</evidence>
<evidence type="ECO:0000256" key="5">
    <source>
        <dbReference type="PROSITE-ProRule" id="PRU01248"/>
    </source>
</evidence>
<keyword evidence="4" id="KW-0233">DNA recombination</keyword>
<dbReference type="PANTHER" id="PTHR30349:SF41">
    <property type="entry name" value="INTEGRASE_RECOMBINASE PROTEIN MJ0367-RELATED"/>
    <property type="match status" value="1"/>
</dbReference>
<dbReference type="PROSITE" id="PS51900">
    <property type="entry name" value="CB"/>
    <property type="match status" value="1"/>
</dbReference>
<dbReference type="InterPro" id="IPR010998">
    <property type="entry name" value="Integrase_recombinase_N"/>
</dbReference>